<dbReference type="EMBL" id="LXEW01000048">
    <property type="protein sequence ID" value="OAT48196.1"/>
    <property type="molecule type" value="Genomic_DNA"/>
</dbReference>
<comment type="caution">
    <text evidence="1">The sequence shown here is derived from an EMBL/GenBank/DDBJ whole genome shotgun (WGS) entry which is preliminary data.</text>
</comment>
<organism evidence="1 2">
    <name type="scientific">Providencia heimbachae ATCC 35613</name>
    <dbReference type="NCBI Taxonomy" id="1354272"/>
    <lineage>
        <taxon>Bacteria</taxon>
        <taxon>Pseudomonadati</taxon>
        <taxon>Pseudomonadota</taxon>
        <taxon>Gammaproteobacteria</taxon>
        <taxon>Enterobacterales</taxon>
        <taxon>Morganellaceae</taxon>
        <taxon>Providencia</taxon>
    </lineage>
</organism>
<sequence>MRNVPNKSILKDVFSFKYELGVFDSYDYWQVLIETQSGRVYETKSNFYCSIKKEDHGQVTLGVNGESKKLYVHFPSSSDCSTALKLKD</sequence>
<gene>
    <name evidence="1" type="ORF">M998_3631</name>
</gene>
<accession>A0A1B7JJU9</accession>
<evidence type="ECO:0000313" key="1">
    <source>
        <dbReference type="EMBL" id="OAT48196.1"/>
    </source>
</evidence>
<name>A0A1B7JJU9_9GAMM</name>
<evidence type="ECO:0000313" key="2">
    <source>
        <dbReference type="Proteomes" id="UP000078224"/>
    </source>
</evidence>
<keyword evidence="2" id="KW-1185">Reference proteome</keyword>
<proteinExistence type="predicted"/>
<dbReference type="Proteomes" id="UP000078224">
    <property type="component" value="Unassembled WGS sequence"/>
</dbReference>
<reference evidence="1 2" key="1">
    <citation type="submission" date="2016-04" db="EMBL/GenBank/DDBJ databases">
        <title>ATOL: Assembling a taxonomically balanced genome-scale reconstruction of the evolutionary history of the Enterobacteriaceae.</title>
        <authorList>
            <person name="Plunkett G.III."/>
            <person name="Neeno-Eckwall E.C."/>
            <person name="Glasner J.D."/>
            <person name="Perna N.T."/>
        </authorList>
    </citation>
    <scope>NUCLEOTIDE SEQUENCE [LARGE SCALE GENOMIC DNA]</scope>
    <source>
        <strain evidence="1 2">ATCC 35613</strain>
    </source>
</reference>
<protein>
    <submittedName>
        <fullName evidence="1">Uncharacterized protein</fullName>
    </submittedName>
</protein>
<dbReference type="AlphaFoldDB" id="A0A1B7JJU9"/>
<dbReference type="PATRIC" id="fig|1354272.4.peg.3712"/>